<protein>
    <submittedName>
        <fullName evidence="2">Uncharacterized protein</fullName>
    </submittedName>
</protein>
<gene>
    <name evidence="2" type="ORF">SAMN00768000_1999</name>
</gene>
<accession>A0A1W1WFI5</accession>
<reference evidence="3" key="1">
    <citation type="submission" date="2017-04" db="EMBL/GenBank/DDBJ databases">
        <authorList>
            <person name="Varghese N."/>
            <person name="Submissions S."/>
        </authorList>
    </citation>
    <scope>NUCLEOTIDE SEQUENCE [LARGE SCALE GENOMIC DNA]</scope>
    <source>
        <strain evidence="3">DSM 9293</strain>
    </source>
</reference>
<evidence type="ECO:0000256" key="1">
    <source>
        <dbReference type="SAM" id="Phobius"/>
    </source>
</evidence>
<proteinExistence type="predicted"/>
<dbReference type="AlphaFoldDB" id="A0A1W1WFI5"/>
<evidence type="ECO:0000313" key="3">
    <source>
        <dbReference type="Proteomes" id="UP000192660"/>
    </source>
</evidence>
<dbReference type="Proteomes" id="UP000192660">
    <property type="component" value="Unassembled WGS sequence"/>
</dbReference>
<feature type="transmembrane region" description="Helical" evidence="1">
    <location>
        <begin position="7"/>
        <end position="28"/>
    </location>
</feature>
<organism evidence="2 3">
    <name type="scientific">Sulfobacillus thermosulfidooxidans (strain DSM 9293 / VKM B-1269 / AT-1)</name>
    <dbReference type="NCBI Taxonomy" id="929705"/>
    <lineage>
        <taxon>Bacteria</taxon>
        <taxon>Bacillati</taxon>
        <taxon>Bacillota</taxon>
        <taxon>Clostridia</taxon>
        <taxon>Eubacteriales</taxon>
        <taxon>Clostridiales Family XVII. Incertae Sedis</taxon>
        <taxon>Sulfobacillus</taxon>
    </lineage>
</organism>
<sequence>MDHHRSVYPWVIATSLAVLCGTLVQMLLPGSAQCVSTGNQRSCQQESLLAGSPLAAIGLFIGGVILSALLFKWGQSRWVLLTYGSLTLFFIILSFRLGWPFGISALLALIAAGS</sequence>
<keyword evidence="1" id="KW-1133">Transmembrane helix</keyword>
<evidence type="ECO:0000313" key="2">
    <source>
        <dbReference type="EMBL" id="SMC05054.1"/>
    </source>
</evidence>
<feature type="transmembrane region" description="Helical" evidence="1">
    <location>
        <begin position="78"/>
        <end position="99"/>
    </location>
</feature>
<dbReference type="EMBL" id="FWWY01000001">
    <property type="protein sequence ID" value="SMC05054.1"/>
    <property type="molecule type" value="Genomic_DNA"/>
</dbReference>
<name>A0A1W1WFI5_SULTA</name>
<feature type="transmembrane region" description="Helical" evidence="1">
    <location>
        <begin position="48"/>
        <end position="71"/>
    </location>
</feature>
<keyword evidence="1" id="KW-0812">Transmembrane</keyword>
<keyword evidence="3" id="KW-1185">Reference proteome</keyword>
<keyword evidence="1" id="KW-0472">Membrane</keyword>